<name>A0ABW3GS58_9FLAO</name>
<organism evidence="3 4">
    <name type="scientific">Psychroflexus salinarum</name>
    <dbReference type="NCBI Taxonomy" id="546024"/>
    <lineage>
        <taxon>Bacteria</taxon>
        <taxon>Pseudomonadati</taxon>
        <taxon>Bacteroidota</taxon>
        <taxon>Flavobacteriia</taxon>
        <taxon>Flavobacteriales</taxon>
        <taxon>Flavobacteriaceae</taxon>
        <taxon>Psychroflexus</taxon>
    </lineage>
</organism>
<dbReference type="NCBIfam" id="TIGR04183">
    <property type="entry name" value="Por_Secre_tail"/>
    <property type="match status" value="1"/>
</dbReference>
<dbReference type="EMBL" id="JBHTIV010000023">
    <property type="protein sequence ID" value="MFD0933423.1"/>
    <property type="molecule type" value="Genomic_DNA"/>
</dbReference>
<evidence type="ECO:0000259" key="2">
    <source>
        <dbReference type="Pfam" id="PF18962"/>
    </source>
</evidence>
<protein>
    <submittedName>
        <fullName evidence="3">T9SS type A sorting domain-containing protein</fullName>
    </submittedName>
</protein>
<evidence type="ECO:0000313" key="3">
    <source>
        <dbReference type="EMBL" id="MFD0933423.1"/>
    </source>
</evidence>
<comment type="caution">
    <text evidence="3">The sequence shown here is derived from an EMBL/GenBank/DDBJ whole genome shotgun (WGS) entry which is preliminary data.</text>
</comment>
<evidence type="ECO:0000313" key="4">
    <source>
        <dbReference type="Proteomes" id="UP001597049"/>
    </source>
</evidence>
<dbReference type="Proteomes" id="UP001597049">
    <property type="component" value="Unassembled WGS sequence"/>
</dbReference>
<sequence>MKKVYLFIPLLFLITNMNSQIIDDDFESYNLGPMEQQNPSVWRTWSDGYLPEESIEVVSNQSFSGSKSGFIGAGPGPQDAILDLGNLTTGQYTLQFKMYLPTGRGGYFNIQGELPNGTITGVFNSGNITFNPDGIDPGVGVDDQGGYEFNYPERQWFDVSIFFDLDASPAPTYQLTVDGVVANPTPAAFQADAVLGGIDFFAVDANNNYYIDDILFDEGTLSSTDFSSLKISSYPNPVVDKLNIVALETIDKINVFNILGQNVVSQAPKSLNAEVDFSNLNSGTYLVEISIGNQKAVKKIIK</sequence>
<evidence type="ECO:0000256" key="1">
    <source>
        <dbReference type="ARBA" id="ARBA00022729"/>
    </source>
</evidence>
<proteinExistence type="predicted"/>
<keyword evidence="4" id="KW-1185">Reference proteome</keyword>
<reference evidence="4" key="1">
    <citation type="journal article" date="2019" name="Int. J. Syst. Evol. Microbiol.">
        <title>The Global Catalogue of Microorganisms (GCM) 10K type strain sequencing project: providing services to taxonomists for standard genome sequencing and annotation.</title>
        <authorList>
            <consortium name="The Broad Institute Genomics Platform"/>
            <consortium name="The Broad Institute Genome Sequencing Center for Infectious Disease"/>
            <person name="Wu L."/>
            <person name="Ma J."/>
        </authorList>
    </citation>
    <scope>NUCLEOTIDE SEQUENCE [LARGE SCALE GENOMIC DNA]</scope>
    <source>
        <strain evidence="4">CCUG 56752</strain>
    </source>
</reference>
<dbReference type="Pfam" id="PF18962">
    <property type="entry name" value="Por_Secre_tail"/>
    <property type="match status" value="1"/>
</dbReference>
<gene>
    <name evidence="3" type="ORF">ACFQ0R_12530</name>
</gene>
<dbReference type="RefSeq" id="WP_379658717.1">
    <property type="nucleotide sequence ID" value="NZ_JBHTIV010000023.1"/>
</dbReference>
<dbReference type="InterPro" id="IPR026444">
    <property type="entry name" value="Secre_tail"/>
</dbReference>
<feature type="domain" description="Secretion system C-terminal sorting" evidence="2">
    <location>
        <begin position="234"/>
        <end position="301"/>
    </location>
</feature>
<accession>A0ABW3GS58</accession>
<keyword evidence="1" id="KW-0732">Signal</keyword>